<dbReference type="InterPro" id="IPR036388">
    <property type="entry name" value="WH-like_DNA-bd_sf"/>
</dbReference>
<dbReference type="AlphaFoldDB" id="A0A381SRQ5"/>
<feature type="domain" description="HTH arsR-type" evidence="1">
    <location>
        <begin position="17"/>
        <end position="114"/>
    </location>
</feature>
<dbReference type="PRINTS" id="PR00778">
    <property type="entry name" value="HTHARSR"/>
</dbReference>
<dbReference type="SMART" id="SM00418">
    <property type="entry name" value="HTH_ARSR"/>
    <property type="match status" value="1"/>
</dbReference>
<accession>A0A381SRQ5</accession>
<evidence type="ECO:0000259" key="1">
    <source>
        <dbReference type="PROSITE" id="PS50987"/>
    </source>
</evidence>
<dbReference type="Pfam" id="PF13847">
    <property type="entry name" value="Methyltransf_31"/>
    <property type="match status" value="1"/>
</dbReference>
<proteinExistence type="predicted"/>
<dbReference type="CDD" id="cd02440">
    <property type="entry name" value="AdoMet_MTases"/>
    <property type="match status" value="1"/>
</dbReference>
<organism evidence="2">
    <name type="scientific">marine metagenome</name>
    <dbReference type="NCBI Taxonomy" id="408172"/>
    <lineage>
        <taxon>unclassified sequences</taxon>
        <taxon>metagenomes</taxon>
        <taxon>ecological metagenomes</taxon>
    </lineage>
</organism>
<dbReference type="CDD" id="cd00090">
    <property type="entry name" value="HTH_ARSR"/>
    <property type="match status" value="1"/>
</dbReference>
<dbReference type="InterPro" id="IPR011991">
    <property type="entry name" value="ArsR-like_HTH"/>
</dbReference>
<gene>
    <name evidence="2" type="ORF">METZ01_LOCUS59530</name>
</gene>
<dbReference type="GO" id="GO:0003700">
    <property type="term" value="F:DNA-binding transcription factor activity"/>
    <property type="evidence" value="ECO:0007669"/>
    <property type="project" value="InterPro"/>
</dbReference>
<name>A0A381SRQ5_9ZZZZ</name>
<sequence length="338" mass="38043">MATDLQSTVLRVPALELPVTLESLTELNKALADSLRLQILRLLKNESFGVLELCRILEIRQPALSHHLKILAKSNLVSTRREGNSIFYRRAFLTDGDSHRDIKESTLEQIDSLPIRADSKRKIKQIQIERSELSLSFFNKNADKFKEKQGLIVKHEDYASCLHDVINGLGHSSKAVVLEVGPGEGQLLMELAKKYKNIIALDNSSEMLEKSRQTIERKNLKGVRFILGDTRIALKKETLADIIIFNMVLHHISSPAKTFKDSAALLAPGGHLLVIDLSRHDQDWARNSCGDLWLGFDENDLDRWAEDAGLVSGQSSYLSLRNGFQIQICIFKKITHGV</sequence>
<dbReference type="Gene3D" id="3.40.50.150">
    <property type="entry name" value="Vaccinia Virus protein VP39"/>
    <property type="match status" value="1"/>
</dbReference>
<dbReference type="PROSITE" id="PS50987">
    <property type="entry name" value="HTH_ARSR_2"/>
    <property type="match status" value="1"/>
</dbReference>
<dbReference type="Pfam" id="PF01022">
    <property type="entry name" value="HTH_5"/>
    <property type="match status" value="1"/>
</dbReference>
<dbReference type="SUPFAM" id="SSF53335">
    <property type="entry name" value="S-adenosyl-L-methionine-dependent methyltransferases"/>
    <property type="match status" value="1"/>
</dbReference>
<protein>
    <recommendedName>
        <fullName evidence="1">HTH arsR-type domain-containing protein</fullName>
    </recommendedName>
</protein>
<dbReference type="InterPro" id="IPR036390">
    <property type="entry name" value="WH_DNA-bd_sf"/>
</dbReference>
<dbReference type="SUPFAM" id="SSF46785">
    <property type="entry name" value="Winged helix' DNA-binding domain"/>
    <property type="match status" value="1"/>
</dbReference>
<dbReference type="PANTHER" id="PTHR43861:SF1">
    <property type="entry name" value="TRANS-ACONITATE 2-METHYLTRANSFERASE"/>
    <property type="match status" value="1"/>
</dbReference>
<dbReference type="PANTHER" id="PTHR43861">
    <property type="entry name" value="TRANS-ACONITATE 2-METHYLTRANSFERASE-RELATED"/>
    <property type="match status" value="1"/>
</dbReference>
<dbReference type="InterPro" id="IPR001845">
    <property type="entry name" value="HTH_ArsR_DNA-bd_dom"/>
</dbReference>
<dbReference type="InterPro" id="IPR029063">
    <property type="entry name" value="SAM-dependent_MTases_sf"/>
</dbReference>
<dbReference type="Gene3D" id="1.10.10.10">
    <property type="entry name" value="Winged helix-like DNA-binding domain superfamily/Winged helix DNA-binding domain"/>
    <property type="match status" value="1"/>
</dbReference>
<dbReference type="EMBL" id="UINC01003478">
    <property type="protein sequence ID" value="SVA06676.1"/>
    <property type="molecule type" value="Genomic_DNA"/>
</dbReference>
<evidence type="ECO:0000313" key="2">
    <source>
        <dbReference type="EMBL" id="SVA06676.1"/>
    </source>
</evidence>
<dbReference type="InterPro" id="IPR025714">
    <property type="entry name" value="Methyltranfer_dom"/>
</dbReference>
<reference evidence="2" key="1">
    <citation type="submission" date="2018-05" db="EMBL/GenBank/DDBJ databases">
        <authorList>
            <person name="Lanie J.A."/>
            <person name="Ng W.-L."/>
            <person name="Kazmierczak K.M."/>
            <person name="Andrzejewski T.M."/>
            <person name="Davidsen T.M."/>
            <person name="Wayne K.J."/>
            <person name="Tettelin H."/>
            <person name="Glass J.I."/>
            <person name="Rusch D."/>
            <person name="Podicherti R."/>
            <person name="Tsui H.-C.T."/>
            <person name="Winkler M.E."/>
        </authorList>
    </citation>
    <scope>NUCLEOTIDE SEQUENCE</scope>
</reference>
<dbReference type="NCBIfam" id="NF033788">
    <property type="entry name" value="HTH_metalloreg"/>
    <property type="match status" value="1"/>
</dbReference>